<gene>
    <name evidence="2" type="ORF">ABS362_09370</name>
</gene>
<accession>A0ABV1RUA3</accession>
<comment type="caution">
    <text evidence="2">The sequence shown here is derived from an EMBL/GenBank/DDBJ whole genome shotgun (WGS) entry which is preliminary data.</text>
</comment>
<proteinExistence type="predicted"/>
<evidence type="ECO:0000313" key="2">
    <source>
        <dbReference type="EMBL" id="MER2997756.1"/>
    </source>
</evidence>
<evidence type="ECO:0000313" key="3">
    <source>
        <dbReference type="Proteomes" id="UP001476807"/>
    </source>
</evidence>
<keyword evidence="3" id="KW-1185">Reference proteome</keyword>
<reference evidence="2 3" key="1">
    <citation type="submission" date="2024-06" db="EMBL/GenBank/DDBJ databases">
        <title>Pontibacter populi HYL7-15.</title>
        <authorList>
            <person name="Kim M.K."/>
        </authorList>
    </citation>
    <scope>NUCLEOTIDE SEQUENCE [LARGE SCALE GENOMIC DNA]</scope>
    <source>
        <strain evidence="2 3">HYL7-15</strain>
    </source>
</reference>
<name>A0ABV1RUA3_9BACT</name>
<organism evidence="2 3">
    <name type="scientific">Pontibacter populi</name>
    <dbReference type="NCBI Taxonomy" id="890055"/>
    <lineage>
        <taxon>Bacteria</taxon>
        <taxon>Pseudomonadati</taxon>
        <taxon>Bacteroidota</taxon>
        <taxon>Cytophagia</taxon>
        <taxon>Cytophagales</taxon>
        <taxon>Hymenobacteraceae</taxon>
        <taxon>Pontibacter</taxon>
    </lineage>
</organism>
<sequence length="99" mass="11583">MRRNTKLWHLNYSSAVTEKKRKTWMKLSKIYDPREMNSYQFVAATGLVMTLLAHLILALIGKSIHNFSALYICWALFFALGAFANYNSKPNDHDHHHHH</sequence>
<keyword evidence="1" id="KW-0812">Transmembrane</keyword>
<keyword evidence="1" id="KW-1133">Transmembrane helix</keyword>
<feature type="transmembrane region" description="Helical" evidence="1">
    <location>
        <begin position="67"/>
        <end position="86"/>
    </location>
</feature>
<feature type="transmembrane region" description="Helical" evidence="1">
    <location>
        <begin position="39"/>
        <end position="61"/>
    </location>
</feature>
<keyword evidence="1" id="KW-0472">Membrane</keyword>
<protein>
    <submittedName>
        <fullName evidence="2">Uncharacterized protein</fullName>
    </submittedName>
</protein>
<evidence type="ECO:0000256" key="1">
    <source>
        <dbReference type="SAM" id="Phobius"/>
    </source>
</evidence>
<dbReference type="Proteomes" id="UP001476807">
    <property type="component" value="Unassembled WGS sequence"/>
</dbReference>
<dbReference type="RefSeq" id="WP_350412171.1">
    <property type="nucleotide sequence ID" value="NZ_JBEOKT010000006.1"/>
</dbReference>
<dbReference type="EMBL" id="JBEOKT010000006">
    <property type="protein sequence ID" value="MER2997756.1"/>
    <property type="molecule type" value="Genomic_DNA"/>
</dbReference>